<name>A0A0R1TSE8_9LACO</name>
<sequence>MRRTRKRAVNWRNLGWILTLITVLGAMLYIYIAAQLPYFNAKRQAQNVAAKYAKITKVDDFYWFERGDDYYAISGRDQKGESYYVVMAVKDRKISKVNIYSQNKGISVQQARQLVAKNRHPQKITQVALGMWTQKKHKFPVWEVTYYNKNHQLCYDVISFKEGTVIQTIQNL</sequence>
<accession>A0A0R1TSE8</accession>
<dbReference type="OrthoDB" id="2242521at2"/>
<evidence type="ECO:0000313" key="3">
    <source>
        <dbReference type="EMBL" id="KRL81378.1"/>
    </source>
</evidence>
<keyword evidence="1" id="KW-0812">Transmembrane</keyword>
<evidence type="ECO:0000256" key="1">
    <source>
        <dbReference type="SAM" id="Phobius"/>
    </source>
</evidence>
<feature type="transmembrane region" description="Helical" evidence="1">
    <location>
        <begin position="12"/>
        <end position="32"/>
    </location>
</feature>
<dbReference type="AlphaFoldDB" id="A0A0R1TSE8"/>
<dbReference type="STRING" id="1423740.FC36_GL001781"/>
<organism evidence="3 4">
    <name type="scientific">Ligilactobacillus equi DSM 15833 = JCM 10991</name>
    <dbReference type="NCBI Taxonomy" id="1423740"/>
    <lineage>
        <taxon>Bacteria</taxon>
        <taxon>Bacillati</taxon>
        <taxon>Bacillota</taxon>
        <taxon>Bacilli</taxon>
        <taxon>Lactobacillales</taxon>
        <taxon>Lactobacillaceae</taxon>
        <taxon>Ligilactobacillus</taxon>
    </lineage>
</organism>
<protein>
    <recommendedName>
        <fullName evidence="2">Cell wall elongation regulator TseB-like domain-containing protein</fullName>
    </recommendedName>
</protein>
<proteinExistence type="predicted"/>
<evidence type="ECO:0000313" key="4">
    <source>
        <dbReference type="Proteomes" id="UP000051048"/>
    </source>
</evidence>
<gene>
    <name evidence="3" type="ORF">FC36_GL001781</name>
</gene>
<feature type="domain" description="Cell wall elongation regulator TseB-like" evidence="2">
    <location>
        <begin position="44"/>
        <end position="87"/>
    </location>
</feature>
<dbReference type="Pfam" id="PF17881">
    <property type="entry name" value="TseB"/>
    <property type="match status" value="1"/>
</dbReference>
<dbReference type="Gene3D" id="3.10.450.40">
    <property type="match status" value="2"/>
</dbReference>
<dbReference type="SUPFAM" id="SSF54403">
    <property type="entry name" value="Cystatin/monellin"/>
    <property type="match status" value="2"/>
</dbReference>
<keyword evidence="1" id="KW-0472">Membrane</keyword>
<evidence type="ECO:0000259" key="2">
    <source>
        <dbReference type="Pfam" id="PF17881"/>
    </source>
</evidence>
<dbReference type="Proteomes" id="UP000051048">
    <property type="component" value="Unassembled WGS sequence"/>
</dbReference>
<dbReference type="InterPro" id="IPR041401">
    <property type="entry name" value="TseB-like_dom"/>
</dbReference>
<reference evidence="3 4" key="1">
    <citation type="journal article" date="2015" name="Genome Announc.">
        <title>Expanding the biotechnology potential of lactobacilli through comparative genomics of 213 strains and associated genera.</title>
        <authorList>
            <person name="Sun Z."/>
            <person name="Harris H.M."/>
            <person name="McCann A."/>
            <person name="Guo C."/>
            <person name="Argimon S."/>
            <person name="Zhang W."/>
            <person name="Yang X."/>
            <person name="Jeffery I.B."/>
            <person name="Cooney J.C."/>
            <person name="Kagawa T.F."/>
            <person name="Liu W."/>
            <person name="Song Y."/>
            <person name="Salvetti E."/>
            <person name="Wrobel A."/>
            <person name="Rasinkangas P."/>
            <person name="Parkhill J."/>
            <person name="Rea M.C."/>
            <person name="O'Sullivan O."/>
            <person name="Ritari J."/>
            <person name="Douillard F.P."/>
            <person name="Paul Ross R."/>
            <person name="Yang R."/>
            <person name="Briner A.E."/>
            <person name="Felis G.E."/>
            <person name="de Vos W.M."/>
            <person name="Barrangou R."/>
            <person name="Klaenhammer T.R."/>
            <person name="Caufield P.W."/>
            <person name="Cui Y."/>
            <person name="Zhang H."/>
            <person name="O'Toole P.W."/>
        </authorList>
    </citation>
    <scope>NUCLEOTIDE SEQUENCE [LARGE SCALE GENOMIC DNA]</scope>
    <source>
        <strain evidence="3 4">DSM 15833</strain>
    </source>
</reference>
<dbReference type="RefSeq" id="WP_023859020.1">
    <property type="nucleotide sequence ID" value="NZ_AZFH01000037.1"/>
</dbReference>
<dbReference type="PATRIC" id="fig|1423740.3.peg.1919"/>
<dbReference type="InterPro" id="IPR046350">
    <property type="entry name" value="Cystatin_sf"/>
</dbReference>
<comment type="caution">
    <text evidence="3">The sequence shown here is derived from an EMBL/GenBank/DDBJ whole genome shotgun (WGS) entry which is preliminary data.</text>
</comment>
<dbReference type="EMBL" id="AZFH01000037">
    <property type="protein sequence ID" value="KRL81378.1"/>
    <property type="molecule type" value="Genomic_DNA"/>
</dbReference>
<keyword evidence="1" id="KW-1133">Transmembrane helix</keyword>